<evidence type="ECO:0000313" key="3">
    <source>
        <dbReference type="Proteomes" id="UP000013827"/>
    </source>
</evidence>
<dbReference type="PANTHER" id="PTHR45865">
    <property type="entry name" value="E3 UBIQUITIN-PROTEIN LIGASE SHPRH FAMILY MEMBER"/>
    <property type="match status" value="1"/>
</dbReference>
<dbReference type="CDD" id="cd18793">
    <property type="entry name" value="SF2_C_SNF"/>
    <property type="match status" value="1"/>
</dbReference>
<dbReference type="KEGG" id="ehx:EMIHUDRAFT_59294"/>
<dbReference type="HOGENOM" id="CLU_000315_30_3_1"/>
<dbReference type="STRING" id="2903.R1DDS5"/>
<dbReference type="EnsemblProtists" id="EOD33102">
    <property type="protein sequence ID" value="EOD33102"/>
    <property type="gene ID" value="EMIHUDRAFT_59294"/>
</dbReference>
<keyword evidence="1" id="KW-0378">Hydrolase</keyword>
<dbReference type="InterPro" id="IPR052583">
    <property type="entry name" value="ATP-helicase/E3_Ub-Ligase"/>
</dbReference>
<keyword evidence="3" id="KW-1185">Reference proteome</keyword>
<evidence type="ECO:0008006" key="4">
    <source>
        <dbReference type="Google" id="ProtNLM"/>
    </source>
</evidence>
<protein>
    <recommendedName>
        <fullName evidence="4">Helicase C-terminal domain-containing protein</fullName>
    </recommendedName>
</protein>
<dbReference type="InterPro" id="IPR027417">
    <property type="entry name" value="P-loop_NTPase"/>
</dbReference>
<organism evidence="2 3">
    <name type="scientific">Emiliania huxleyi (strain CCMP1516)</name>
    <dbReference type="NCBI Taxonomy" id="280463"/>
    <lineage>
        <taxon>Eukaryota</taxon>
        <taxon>Haptista</taxon>
        <taxon>Haptophyta</taxon>
        <taxon>Prymnesiophyceae</taxon>
        <taxon>Isochrysidales</taxon>
        <taxon>Noelaerhabdaceae</taxon>
        <taxon>Emiliania</taxon>
    </lineage>
</organism>
<dbReference type="SUPFAM" id="SSF52540">
    <property type="entry name" value="P-loop containing nucleoside triphosphate hydrolases"/>
    <property type="match status" value="1"/>
</dbReference>
<dbReference type="eggNOG" id="KOG0298">
    <property type="taxonomic scope" value="Eukaryota"/>
</dbReference>
<reference evidence="3" key="1">
    <citation type="journal article" date="2013" name="Nature">
        <title>Pan genome of the phytoplankton Emiliania underpins its global distribution.</title>
        <authorList>
            <person name="Read B.A."/>
            <person name="Kegel J."/>
            <person name="Klute M.J."/>
            <person name="Kuo A."/>
            <person name="Lefebvre S.C."/>
            <person name="Maumus F."/>
            <person name="Mayer C."/>
            <person name="Miller J."/>
            <person name="Monier A."/>
            <person name="Salamov A."/>
            <person name="Young J."/>
            <person name="Aguilar M."/>
            <person name="Claverie J.M."/>
            <person name="Frickenhaus S."/>
            <person name="Gonzalez K."/>
            <person name="Herman E.K."/>
            <person name="Lin Y.C."/>
            <person name="Napier J."/>
            <person name="Ogata H."/>
            <person name="Sarno A.F."/>
            <person name="Shmutz J."/>
            <person name="Schroeder D."/>
            <person name="de Vargas C."/>
            <person name="Verret F."/>
            <person name="von Dassow P."/>
            <person name="Valentin K."/>
            <person name="Van de Peer Y."/>
            <person name="Wheeler G."/>
            <person name="Dacks J.B."/>
            <person name="Delwiche C.F."/>
            <person name="Dyhrman S.T."/>
            <person name="Glockner G."/>
            <person name="John U."/>
            <person name="Richards T."/>
            <person name="Worden A.Z."/>
            <person name="Zhang X."/>
            <person name="Grigoriev I.V."/>
            <person name="Allen A.E."/>
            <person name="Bidle K."/>
            <person name="Borodovsky M."/>
            <person name="Bowler C."/>
            <person name="Brownlee C."/>
            <person name="Cock J.M."/>
            <person name="Elias M."/>
            <person name="Gladyshev V.N."/>
            <person name="Groth M."/>
            <person name="Guda C."/>
            <person name="Hadaegh A."/>
            <person name="Iglesias-Rodriguez M.D."/>
            <person name="Jenkins J."/>
            <person name="Jones B.M."/>
            <person name="Lawson T."/>
            <person name="Leese F."/>
            <person name="Lindquist E."/>
            <person name="Lobanov A."/>
            <person name="Lomsadze A."/>
            <person name="Malik S.B."/>
            <person name="Marsh M.E."/>
            <person name="Mackinder L."/>
            <person name="Mock T."/>
            <person name="Mueller-Roeber B."/>
            <person name="Pagarete A."/>
            <person name="Parker M."/>
            <person name="Probert I."/>
            <person name="Quesneville H."/>
            <person name="Raines C."/>
            <person name="Rensing S.A."/>
            <person name="Riano-Pachon D.M."/>
            <person name="Richier S."/>
            <person name="Rokitta S."/>
            <person name="Shiraiwa Y."/>
            <person name="Soanes D.M."/>
            <person name="van der Giezen M."/>
            <person name="Wahlund T.M."/>
            <person name="Williams B."/>
            <person name="Wilson W."/>
            <person name="Wolfe G."/>
            <person name="Wurch L.L."/>
        </authorList>
    </citation>
    <scope>NUCLEOTIDE SEQUENCE</scope>
</reference>
<dbReference type="PANTHER" id="PTHR45865:SF1">
    <property type="entry name" value="E3 UBIQUITIN-PROTEIN LIGASE SHPRH"/>
    <property type="match status" value="1"/>
</dbReference>
<accession>A0A0D3KBG7</accession>
<evidence type="ECO:0000313" key="2">
    <source>
        <dbReference type="EnsemblProtists" id="EOD33102"/>
    </source>
</evidence>
<dbReference type="PaxDb" id="2903-EOD33102"/>
<dbReference type="Proteomes" id="UP000013827">
    <property type="component" value="Unassembled WGS sequence"/>
</dbReference>
<dbReference type="InterPro" id="IPR049730">
    <property type="entry name" value="SNF2/RAD54-like_C"/>
</dbReference>
<evidence type="ECO:0000256" key="1">
    <source>
        <dbReference type="ARBA" id="ARBA00022801"/>
    </source>
</evidence>
<dbReference type="GeneID" id="17278372"/>
<name>A0A0D3KBG7_EMIH1</name>
<dbReference type="OMA" id="ATRIYFV"/>
<reference evidence="2" key="2">
    <citation type="submission" date="2024-10" db="UniProtKB">
        <authorList>
            <consortium name="EnsemblProtists"/>
        </authorList>
    </citation>
    <scope>IDENTIFICATION</scope>
</reference>
<proteinExistence type="predicted"/>
<dbReference type="AlphaFoldDB" id="A0A0D3KBG7"/>
<sequence>FRNDPSVRVLLLPLKSGANGISLVEAQHVFLSEPLLERAVEAQAVGRVHRMSQTRPTVVHRFVMRGTIEEAI</sequence>
<dbReference type="RefSeq" id="XP_005785531.1">
    <property type="nucleotide sequence ID" value="XM_005785474.1"/>
</dbReference>
<dbReference type="Gene3D" id="3.40.50.300">
    <property type="entry name" value="P-loop containing nucleotide triphosphate hydrolases"/>
    <property type="match status" value="1"/>
</dbReference>
<dbReference type="GO" id="GO:0016787">
    <property type="term" value="F:hydrolase activity"/>
    <property type="evidence" value="ECO:0007669"/>
    <property type="project" value="UniProtKB-KW"/>
</dbReference>